<feature type="region of interest" description="Disordered" evidence="1">
    <location>
        <begin position="55"/>
        <end position="179"/>
    </location>
</feature>
<protein>
    <submittedName>
        <fullName evidence="2">Uncharacterized protein</fullName>
    </submittedName>
</protein>
<evidence type="ECO:0000256" key="1">
    <source>
        <dbReference type="SAM" id="MobiDB-lite"/>
    </source>
</evidence>
<dbReference type="EMBL" id="RAPO01000001">
    <property type="protein sequence ID" value="RKD97432.1"/>
    <property type="molecule type" value="Genomic_DNA"/>
</dbReference>
<sequence>MRLPSTPRTRRRDQRAATPPGDGASSGGRGLARKLLLLSLGFAAVAYAASRYAGVPDEFEKIPIGEREEEIDRSEEGPPTEDAKSAADDGGDSDADVTGLDAESGTQADADADTDVNDVIDDAETNVDITDEERSSEEIAERADENIPEPGEMAVDEDVADELVGEGNDSSGGEASDEE</sequence>
<dbReference type="AlphaFoldDB" id="A0A3R7HK26"/>
<feature type="compositionally biased region" description="Acidic residues" evidence="1">
    <location>
        <begin position="110"/>
        <end position="131"/>
    </location>
</feature>
<evidence type="ECO:0000313" key="2">
    <source>
        <dbReference type="EMBL" id="RKD97432.1"/>
    </source>
</evidence>
<feature type="compositionally biased region" description="Acidic residues" evidence="1">
    <location>
        <begin position="154"/>
        <end position="164"/>
    </location>
</feature>
<feature type="region of interest" description="Disordered" evidence="1">
    <location>
        <begin position="1"/>
        <end position="29"/>
    </location>
</feature>
<gene>
    <name evidence="2" type="ORF">ATJ93_0418</name>
</gene>
<dbReference type="RefSeq" id="WP_147376614.1">
    <property type="nucleotide sequence ID" value="NZ_RAPO01000001.1"/>
</dbReference>
<accession>A0A3R7HK26</accession>
<feature type="compositionally biased region" description="Basic and acidic residues" evidence="1">
    <location>
        <begin position="132"/>
        <end position="145"/>
    </location>
</feature>
<organism evidence="2 3">
    <name type="scientific">Halopiger aswanensis</name>
    <dbReference type="NCBI Taxonomy" id="148449"/>
    <lineage>
        <taxon>Archaea</taxon>
        <taxon>Methanobacteriati</taxon>
        <taxon>Methanobacteriota</taxon>
        <taxon>Stenosarchaea group</taxon>
        <taxon>Halobacteria</taxon>
        <taxon>Halobacteriales</taxon>
        <taxon>Natrialbaceae</taxon>
        <taxon>Halopiger</taxon>
    </lineage>
</organism>
<reference evidence="2 3" key="1">
    <citation type="submission" date="2018-09" db="EMBL/GenBank/DDBJ databases">
        <title>Genomic Encyclopedia of Archaeal and Bacterial Type Strains, Phase II (KMG-II): from individual species to whole genera.</title>
        <authorList>
            <person name="Goeker M."/>
        </authorList>
    </citation>
    <scope>NUCLEOTIDE SEQUENCE [LARGE SCALE GENOMIC DNA]</scope>
    <source>
        <strain evidence="2 3">DSM 13151</strain>
    </source>
</reference>
<keyword evidence="3" id="KW-1185">Reference proteome</keyword>
<proteinExistence type="predicted"/>
<dbReference type="Proteomes" id="UP000283805">
    <property type="component" value="Unassembled WGS sequence"/>
</dbReference>
<comment type="caution">
    <text evidence="2">The sequence shown here is derived from an EMBL/GenBank/DDBJ whole genome shotgun (WGS) entry which is preliminary data.</text>
</comment>
<name>A0A3R7HK26_9EURY</name>
<evidence type="ECO:0000313" key="3">
    <source>
        <dbReference type="Proteomes" id="UP000283805"/>
    </source>
</evidence>